<protein>
    <recommendedName>
        <fullName evidence="4">Group-specific protein</fullName>
    </recommendedName>
</protein>
<feature type="signal peptide" evidence="1">
    <location>
        <begin position="1"/>
        <end position="23"/>
    </location>
</feature>
<evidence type="ECO:0000313" key="2">
    <source>
        <dbReference type="EMBL" id="MDQ0156634.1"/>
    </source>
</evidence>
<dbReference type="EMBL" id="JAUSTU010000014">
    <property type="protein sequence ID" value="MDQ0156634.1"/>
    <property type="molecule type" value="Genomic_DNA"/>
</dbReference>
<keyword evidence="3" id="KW-1185">Reference proteome</keyword>
<comment type="caution">
    <text evidence="2">The sequence shown here is derived from an EMBL/GenBank/DDBJ whole genome shotgun (WGS) entry which is preliminary data.</text>
</comment>
<accession>A0ABT9V6R5</accession>
<name>A0ABT9V6R5_9BACL</name>
<proteinExistence type="predicted"/>
<dbReference type="RefSeq" id="WP_307151141.1">
    <property type="nucleotide sequence ID" value="NZ_JAUSTU010000014.1"/>
</dbReference>
<dbReference type="Proteomes" id="UP001231362">
    <property type="component" value="Unassembled WGS sequence"/>
</dbReference>
<organism evidence="2 3">
    <name type="scientific">Anoxybacillus andreesenii</name>
    <dbReference type="NCBI Taxonomy" id="1325932"/>
    <lineage>
        <taxon>Bacteria</taxon>
        <taxon>Bacillati</taxon>
        <taxon>Bacillota</taxon>
        <taxon>Bacilli</taxon>
        <taxon>Bacillales</taxon>
        <taxon>Anoxybacillaceae</taxon>
        <taxon>Anoxybacillus</taxon>
    </lineage>
</organism>
<evidence type="ECO:0000313" key="3">
    <source>
        <dbReference type="Proteomes" id="UP001231362"/>
    </source>
</evidence>
<sequence>MVKKISLLSILFLFQVAGMNAYAANIEVFHINEGKVVKEVPANDTVHKEVEGILKGITDIFREFEPIPKSGQMVKIPLDPAIKVENQWFHALVSEVILIFPEYENPHLMLFDDENNAFFFTFDASVDRILDELKLKLNERNNSKNSP</sequence>
<gene>
    <name evidence="2" type="ORF">J2S07_002955</name>
</gene>
<feature type="chain" id="PRO_5045173601" description="Group-specific protein" evidence="1">
    <location>
        <begin position="24"/>
        <end position="147"/>
    </location>
</feature>
<reference evidence="2 3" key="1">
    <citation type="submission" date="2023-07" db="EMBL/GenBank/DDBJ databases">
        <title>Genomic Encyclopedia of Type Strains, Phase IV (KMG-IV): sequencing the most valuable type-strain genomes for metagenomic binning, comparative biology and taxonomic classification.</title>
        <authorList>
            <person name="Goeker M."/>
        </authorList>
    </citation>
    <scope>NUCLEOTIDE SEQUENCE [LARGE SCALE GENOMIC DNA]</scope>
    <source>
        <strain evidence="2 3">DSM 23948</strain>
    </source>
</reference>
<keyword evidence="1" id="KW-0732">Signal</keyword>
<evidence type="ECO:0000256" key="1">
    <source>
        <dbReference type="SAM" id="SignalP"/>
    </source>
</evidence>
<evidence type="ECO:0008006" key="4">
    <source>
        <dbReference type="Google" id="ProtNLM"/>
    </source>
</evidence>